<evidence type="ECO:0000259" key="3">
    <source>
        <dbReference type="PROSITE" id="PS50977"/>
    </source>
</evidence>
<keyword evidence="1 2" id="KW-0238">DNA-binding</keyword>
<evidence type="ECO:0000256" key="2">
    <source>
        <dbReference type="PROSITE-ProRule" id="PRU00335"/>
    </source>
</evidence>
<sequence length="211" mass="23468">MSNDTTVRVPQQARSIEKRNRLVDAAMALFGEKGFQGTNAKEIAGKAGVSVGTFYAYFTDKKALLLEILSRHMADVDAAVFEELRAMVRDGATGREMMRLTIRLGHDSHHHAPELLRIMLAMRYTDEDFTRMVAVENRDMTAKIVGLLSAMGDNLRVTDLDAAARVVANAFEETMHSVAVFGPDIEQDRLYEALADMTAVYLFKDPDAPLK</sequence>
<accession>A0ABM8AQQ7</accession>
<name>A0ABM8AQQ7_9BACT</name>
<dbReference type="InterPro" id="IPR001647">
    <property type="entry name" value="HTH_TetR"/>
</dbReference>
<dbReference type="InterPro" id="IPR009057">
    <property type="entry name" value="Homeodomain-like_sf"/>
</dbReference>
<gene>
    <name evidence="4" type="ORF">JCM14722_12770</name>
</gene>
<reference evidence="4" key="1">
    <citation type="submission" date="2022-08" db="EMBL/GenBank/DDBJ databases">
        <title>Genome Sequence of the sulphate-reducing bacterium, Pseudodesulfovibrio portus JCM14722.</title>
        <authorList>
            <person name="Kondo R."/>
            <person name="Kataoka T."/>
        </authorList>
    </citation>
    <scope>NUCLEOTIDE SEQUENCE</scope>
    <source>
        <strain evidence="4">JCM 14722</strain>
    </source>
</reference>
<dbReference type="InterPro" id="IPR041669">
    <property type="entry name" value="TetR_C_15"/>
</dbReference>
<evidence type="ECO:0000256" key="1">
    <source>
        <dbReference type="ARBA" id="ARBA00023125"/>
    </source>
</evidence>
<dbReference type="Proteomes" id="UP001061361">
    <property type="component" value="Chromosome"/>
</dbReference>
<dbReference type="PANTHER" id="PTHR30055:SF226">
    <property type="entry name" value="HTH-TYPE TRANSCRIPTIONAL REGULATOR PKSA"/>
    <property type="match status" value="1"/>
</dbReference>
<evidence type="ECO:0000313" key="5">
    <source>
        <dbReference type="Proteomes" id="UP001061361"/>
    </source>
</evidence>
<dbReference type="PRINTS" id="PR00455">
    <property type="entry name" value="HTHTETR"/>
</dbReference>
<proteinExistence type="predicted"/>
<dbReference type="EMBL" id="AP026708">
    <property type="protein sequence ID" value="BDQ33735.1"/>
    <property type="molecule type" value="Genomic_DNA"/>
</dbReference>
<protein>
    <recommendedName>
        <fullName evidence="3">HTH tetR-type domain-containing protein</fullName>
    </recommendedName>
</protein>
<dbReference type="InterPro" id="IPR050109">
    <property type="entry name" value="HTH-type_TetR-like_transc_reg"/>
</dbReference>
<dbReference type="SUPFAM" id="SSF46689">
    <property type="entry name" value="Homeodomain-like"/>
    <property type="match status" value="1"/>
</dbReference>
<keyword evidence="5" id="KW-1185">Reference proteome</keyword>
<dbReference type="Gene3D" id="1.10.10.60">
    <property type="entry name" value="Homeodomain-like"/>
    <property type="match status" value="1"/>
</dbReference>
<feature type="domain" description="HTH tetR-type" evidence="3">
    <location>
        <begin position="16"/>
        <end position="76"/>
    </location>
</feature>
<dbReference type="PROSITE" id="PS50977">
    <property type="entry name" value="HTH_TETR_2"/>
    <property type="match status" value="1"/>
</dbReference>
<dbReference type="PANTHER" id="PTHR30055">
    <property type="entry name" value="HTH-TYPE TRANSCRIPTIONAL REGULATOR RUTR"/>
    <property type="match status" value="1"/>
</dbReference>
<dbReference type="RefSeq" id="WP_264983793.1">
    <property type="nucleotide sequence ID" value="NZ_AP026708.1"/>
</dbReference>
<organism evidence="4 5">
    <name type="scientific">Pseudodesulfovibrio portus</name>
    <dbReference type="NCBI Taxonomy" id="231439"/>
    <lineage>
        <taxon>Bacteria</taxon>
        <taxon>Pseudomonadati</taxon>
        <taxon>Thermodesulfobacteriota</taxon>
        <taxon>Desulfovibrionia</taxon>
        <taxon>Desulfovibrionales</taxon>
        <taxon>Desulfovibrionaceae</taxon>
    </lineage>
</organism>
<dbReference type="Pfam" id="PF17918">
    <property type="entry name" value="TetR_C_15"/>
    <property type="match status" value="1"/>
</dbReference>
<dbReference type="Gene3D" id="1.10.357.10">
    <property type="entry name" value="Tetracycline Repressor, domain 2"/>
    <property type="match status" value="1"/>
</dbReference>
<feature type="DNA-binding region" description="H-T-H motif" evidence="2">
    <location>
        <begin position="39"/>
        <end position="58"/>
    </location>
</feature>
<dbReference type="Pfam" id="PF00440">
    <property type="entry name" value="TetR_N"/>
    <property type="match status" value="1"/>
</dbReference>
<evidence type="ECO:0000313" key="4">
    <source>
        <dbReference type="EMBL" id="BDQ33735.1"/>
    </source>
</evidence>